<accession>A0ACC0BKT5</accession>
<name>A0ACC0BKT5_CATRO</name>
<reference evidence="2" key="1">
    <citation type="journal article" date="2023" name="Nat. Plants">
        <title>Single-cell RNA sequencing provides a high-resolution roadmap for understanding the multicellular compartmentation of specialized metabolism.</title>
        <authorList>
            <person name="Sun S."/>
            <person name="Shen X."/>
            <person name="Li Y."/>
            <person name="Li Y."/>
            <person name="Wang S."/>
            <person name="Li R."/>
            <person name="Zhang H."/>
            <person name="Shen G."/>
            <person name="Guo B."/>
            <person name="Wei J."/>
            <person name="Xu J."/>
            <person name="St-Pierre B."/>
            <person name="Chen S."/>
            <person name="Sun C."/>
        </authorList>
    </citation>
    <scope>NUCLEOTIDE SEQUENCE [LARGE SCALE GENOMIC DNA]</scope>
</reference>
<dbReference type="Proteomes" id="UP001060085">
    <property type="component" value="Linkage Group LG03"/>
</dbReference>
<gene>
    <name evidence="1" type="ORF">M9H77_13575</name>
</gene>
<organism evidence="1 2">
    <name type="scientific">Catharanthus roseus</name>
    <name type="common">Madagascar periwinkle</name>
    <name type="synonym">Vinca rosea</name>
    <dbReference type="NCBI Taxonomy" id="4058"/>
    <lineage>
        <taxon>Eukaryota</taxon>
        <taxon>Viridiplantae</taxon>
        <taxon>Streptophyta</taxon>
        <taxon>Embryophyta</taxon>
        <taxon>Tracheophyta</taxon>
        <taxon>Spermatophyta</taxon>
        <taxon>Magnoliopsida</taxon>
        <taxon>eudicotyledons</taxon>
        <taxon>Gunneridae</taxon>
        <taxon>Pentapetalae</taxon>
        <taxon>asterids</taxon>
        <taxon>lamiids</taxon>
        <taxon>Gentianales</taxon>
        <taxon>Apocynaceae</taxon>
        <taxon>Rauvolfioideae</taxon>
        <taxon>Vinceae</taxon>
        <taxon>Catharanthinae</taxon>
        <taxon>Catharanthus</taxon>
    </lineage>
</organism>
<comment type="caution">
    <text evidence="1">The sequence shown here is derived from an EMBL/GenBank/DDBJ whole genome shotgun (WGS) entry which is preliminary data.</text>
</comment>
<evidence type="ECO:0000313" key="1">
    <source>
        <dbReference type="EMBL" id="KAI5673211.1"/>
    </source>
</evidence>
<proteinExistence type="predicted"/>
<evidence type="ECO:0000313" key="2">
    <source>
        <dbReference type="Proteomes" id="UP001060085"/>
    </source>
</evidence>
<sequence length="340" mass="37387">MEFVAERALKSSFLSDFSSKQSQQLCIDDSSAWVAATAGGGGLNSVACDDFSVDDLLDFSDKDFKDGCFQEDEEKSSLLVSSQHRNSNSSSFSETDDFGSLLAAELVVPADDLENLEWLSQFVDDSQSELSMLCPAGSFKDHKTVVNLPANRSEPGVQKLIGPSFPLPVSRKMRSKRARPNGGRVWSRSPSLTTTETSSISSSSSYGSSSLSPFVWANPVQDFELFSTVEKPPVKKQKKKQQPTADTTTGSQTLRRCSHCQVQKTPQWRTGPMGPKTLCNACGVRYKSGRLFPEYRPACSPTFSQEIHSNSHRKVLEMRRKKEGSTGLVETGFTPMVQSF</sequence>
<protein>
    <submittedName>
        <fullName evidence="1">Uncharacterized protein</fullName>
    </submittedName>
</protein>
<dbReference type="EMBL" id="CM044703">
    <property type="protein sequence ID" value="KAI5673211.1"/>
    <property type="molecule type" value="Genomic_DNA"/>
</dbReference>
<keyword evidence="2" id="KW-1185">Reference proteome</keyword>